<feature type="domain" description="FAD-binding FR-type" evidence="2">
    <location>
        <begin position="17"/>
        <end position="115"/>
    </location>
</feature>
<dbReference type="InterPro" id="IPR001433">
    <property type="entry name" value="OxRdtase_FAD/NAD-bd"/>
</dbReference>
<dbReference type="PROSITE" id="PS51384">
    <property type="entry name" value="FAD_FR"/>
    <property type="match status" value="1"/>
</dbReference>
<dbReference type="GO" id="GO:0006221">
    <property type="term" value="P:pyrimidine nucleotide biosynthetic process"/>
    <property type="evidence" value="ECO:0007669"/>
    <property type="project" value="InterPro"/>
</dbReference>
<dbReference type="GO" id="GO:0016491">
    <property type="term" value="F:oxidoreductase activity"/>
    <property type="evidence" value="ECO:0007669"/>
    <property type="project" value="InterPro"/>
</dbReference>
<reference evidence="4" key="1">
    <citation type="submission" date="2016-07" db="EMBL/GenBank/DDBJ databases">
        <authorList>
            <person name="Florea S."/>
            <person name="Webb J.S."/>
            <person name="Jaromczyk J."/>
            <person name="Schardl C.L."/>
        </authorList>
    </citation>
    <scope>NUCLEOTIDE SEQUENCE [LARGE SCALE GENOMIC DNA]</scope>
    <source>
        <strain evidence="4">MV-1</strain>
    </source>
</reference>
<dbReference type="InterPro" id="IPR050353">
    <property type="entry name" value="PyrK_electron_transfer"/>
</dbReference>
<dbReference type="GO" id="GO:0046872">
    <property type="term" value="F:metal ion binding"/>
    <property type="evidence" value="ECO:0007669"/>
    <property type="project" value="UniProtKB-KW"/>
</dbReference>
<feature type="binding site" evidence="1">
    <location>
        <position position="259"/>
    </location>
    <ligand>
        <name>[2Fe-2S] cluster</name>
        <dbReference type="ChEBI" id="CHEBI:190135"/>
    </ligand>
</feature>
<dbReference type="GO" id="GO:0050660">
    <property type="term" value="F:flavin adenine dinucleotide binding"/>
    <property type="evidence" value="ECO:0007669"/>
    <property type="project" value="InterPro"/>
</dbReference>
<dbReference type="SUPFAM" id="SSF52343">
    <property type="entry name" value="Ferredoxin reductase-like, C-terminal NADP-linked domain"/>
    <property type="match status" value="1"/>
</dbReference>
<dbReference type="InterPro" id="IPR017927">
    <property type="entry name" value="FAD-bd_FR_type"/>
</dbReference>
<dbReference type="OrthoDB" id="9806195at2"/>
<dbReference type="GO" id="GO:0051537">
    <property type="term" value="F:2 iron, 2 sulfur cluster binding"/>
    <property type="evidence" value="ECO:0007669"/>
    <property type="project" value="UniProtKB-KW"/>
</dbReference>
<dbReference type="RefSeq" id="WP_069958948.1">
    <property type="nucleotide sequence ID" value="NZ_MCGG01000055.1"/>
</dbReference>
<accession>A0A1E5Q4E8</accession>
<dbReference type="AlphaFoldDB" id="A0A1E5Q4E8"/>
<dbReference type="SUPFAM" id="SSF63380">
    <property type="entry name" value="Riboflavin synthase domain-like"/>
    <property type="match status" value="1"/>
</dbReference>
<name>A0A1E5Q4E8_9PROT</name>
<dbReference type="Pfam" id="PF00175">
    <property type="entry name" value="NAD_binding_1"/>
    <property type="match status" value="1"/>
</dbReference>
<proteinExistence type="predicted"/>
<dbReference type="PRINTS" id="PR00406">
    <property type="entry name" value="CYTB5RDTASE"/>
</dbReference>
<dbReference type="InterPro" id="IPR019480">
    <property type="entry name" value="Dihydroorotate_DH_Fe-S-bd"/>
</dbReference>
<evidence type="ECO:0000256" key="1">
    <source>
        <dbReference type="PIRSR" id="PIRSR006816-2"/>
    </source>
</evidence>
<keyword evidence="1" id="KW-0411">Iron-sulfur</keyword>
<dbReference type="Gene3D" id="3.40.50.80">
    <property type="entry name" value="Nucleotide-binding domain of ferredoxin-NADP reductase (FNR) module"/>
    <property type="match status" value="1"/>
</dbReference>
<comment type="cofactor">
    <cofactor evidence="1">
        <name>[2Fe-2S] cluster</name>
        <dbReference type="ChEBI" id="CHEBI:190135"/>
    </cofactor>
    <text evidence="1">Binds 1 [2Fe-2S] cluster per subunit.</text>
</comment>
<dbReference type="PANTHER" id="PTHR43513">
    <property type="entry name" value="DIHYDROOROTATE DEHYDROGENASE B (NAD(+)), ELECTRON TRANSFER SUBUNIT"/>
    <property type="match status" value="1"/>
</dbReference>
<dbReference type="InterPro" id="IPR017938">
    <property type="entry name" value="Riboflavin_synthase-like_b-brl"/>
</dbReference>
<keyword evidence="1" id="KW-0408">Iron</keyword>
<dbReference type="PIRSF" id="PIRSF006816">
    <property type="entry name" value="Cyc3_hyd_g"/>
    <property type="match status" value="1"/>
</dbReference>
<evidence type="ECO:0000259" key="2">
    <source>
        <dbReference type="PROSITE" id="PS51384"/>
    </source>
</evidence>
<dbReference type="Proteomes" id="UP000095347">
    <property type="component" value="Unassembled WGS sequence"/>
</dbReference>
<dbReference type="STRING" id="28181.BEN30_15320"/>
<feature type="binding site" evidence="1">
    <location>
        <position position="256"/>
    </location>
    <ligand>
        <name>[2Fe-2S] cluster</name>
        <dbReference type="ChEBI" id="CHEBI:190135"/>
    </ligand>
</feature>
<keyword evidence="1" id="KW-0479">Metal-binding</keyword>
<keyword evidence="1" id="KW-0001">2Fe-2S</keyword>
<dbReference type="PANTHER" id="PTHR43513:SF1">
    <property type="entry name" value="ANAEROBIC SULFITE REDUCTASE SUBUNIT B"/>
    <property type="match status" value="1"/>
</dbReference>
<protein>
    <submittedName>
        <fullName evidence="3">Ni/Fe hydrogenase subunit gamma</fullName>
    </submittedName>
</protein>
<comment type="caution">
    <text evidence="3">The sequence shown here is derived from an EMBL/GenBank/DDBJ whole genome shotgun (WGS) entry which is preliminary data.</text>
</comment>
<organism evidence="3 4">
    <name type="scientific">Magnetovibrio blakemorei</name>
    <dbReference type="NCBI Taxonomy" id="28181"/>
    <lineage>
        <taxon>Bacteria</taxon>
        <taxon>Pseudomonadati</taxon>
        <taxon>Pseudomonadota</taxon>
        <taxon>Alphaproteobacteria</taxon>
        <taxon>Rhodospirillales</taxon>
        <taxon>Magnetovibrionaceae</taxon>
        <taxon>Magnetovibrio</taxon>
    </lineage>
</organism>
<gene>
    <name evidence="3" type="ORF">BEN30_15320</name>
</gene>
<dbReference type="InterPro" id="IPR001709">
    <property type="entry name" value="Flavoprot_Pyr_Nucl_cyt_Rdtase"/>
</dbReference>
<feature type="binding site" evidence="1">
    <location>
        <position position="251"/>
    </location>
    <ligand>
        <name>[2Fe-2S] cluster</name>
        <dbReference type="ChEBI" id="CHEBI:190135"/>
    </ligand>
</feature>
<dbReference type="Pfam" id="PF10418">
    <property type="entry name" value="DHODB_Fe-S_bind"/>
    <property type="match status" value="1"/>
</dbReference>
<feature type="binding site" evidence="1">
    <location>
        <position position="267"/>
    </location>
    <ligand>
        <name>[2Fe-2S] cluster</name>
        <dbReference type="ChEBI" id="CHEBI:190135"/>
    </ligand>
</feature>
<dbReference type="Gene3D" id="2.40.30.10">
    <property type="entry name" value="Translation factors"/>
    <property type="match status" value="1"/>
</dbReference>
<sequence>MIASSKSESDTTTLDAMTPVPFTITKRTQDLADTFTIELEPENRSEGFVFQPGQFNMLYAFGVGEVPISISGDPAKPHKLIHTIRDVGAVTHAISNLKKGNMLGVRGPFGSAWPVEEAIGHDVVIVAGGIGLAPLRPAIDAILANRTQYGRFVILYGARSPSDVLYMKQLQTWRGRLDTYVDVTVDHAGHDWAGNVGVVTRLIGRANFDPHHTKVLICGPEIMMRFTIQELTAQSVDKDDIYVSMERNMKCAIGHCGHCQFGGHFVCKDGPVFPYGRIESLLQVRGL</sequence>
<evidence type="ECO:0000313" key="4">
    <source>
        <dbReference type="Proteomes" id="UP000095347"/>
    </source>
</evidence>
<dbReference type="InterPro" id="IPR039261">
    <property type="entry name" value="FNR_nucleotide-bd"/>
</dbReference>
<keyword evidence="4" id="KW-1185">Reference proteome</keyword>
<dbReference type="CDD" id="cd06221">
    <property type="entry name" value="sulfite_reductase_like"/>
    <property type="match status" value="1"/>
</dbReference>
<evidence type="ECO:0000313" key="3">
    <source>
        <dbReference type="EMBL" id="OEJ65059.1"/>
    </source>
</evidence>
<dbReference type="PRINTS" id="PR00371">
    <property type="entry name" value="FPNCR"/>
</dbReference>
<dbReference type="InterPro" id="IPR012165">
    <property type="entry name" value="Cyt_c3_hydrogenase_gsu"/>
</dbReference>
<dbReference type="EMBL" id="MCGG01000055">
    <property type="protein sequence ID" value="OEJ65059.1"/>
    <property type="molecule type" value="Genomic_DNA"/>
</dbReference>